<keyword evidence="9" id="KW-0807">Transducer</keyword>
<evidence type="ECO:0000256" key="4">
    <source>
        <dbReference type="ARBA" id="ARBA00022692"/>
    </source>
</evidence>
<keyword evidence="7 11" id="KW-0472">Membrane</keyword>
<dbReference type="AlphaFoldDB" id="A0A0C2WLR6"/>
<evidence type="ECO:0000256" key="1">
    <source>
        <dbReference type="ARBA" id="ARBA00004141"/>
    </source>
</evidence>
<dbReference type="OrthoDB" id="2874149at2759"/>
<reference evidence="12 13" key="1">
    <citation type="submission" date="2014-04" db="EMBL/GenBank/DDBJ databases">
        <authorList>
            <consortium name="DOE Joint Genome Institute"/>
            <person name="Kuo A."/>
            <person name="Zuccaro A."/>
            <person name="Kohler A."/>
            <person name="Nagy L.G."/>
            <person name="Floudas D."/>
            <person name="Copeland A."/>
            <person name="Barry K.W."/>
            <person name="Cichocki N."/>
            <person name="Veneault-Fourrey C."/>
            <person name="LaButti K."/>
            <person name="Lindquist E.A."/>
            <person name="Lipzen A."/>
            <person name="Lundell T."/>
            <person name="Morin E."/>
            <person name="Murat C."/>
            <person name="Sun H."/>
            <person name="Tunlid A."/>
            <person name="Henrissat B."/>
            <person name="Grigoriev I.V."/>
            <person name="Hibbett D.S."/>
            <person name="Martin F."/>
            <person name="Nordberg H.P."/>
            <person name="Cantor M.N."/>
            <person name="Hua S.X."/>
        </authorList>
    </citation>
    <scope>NUCLEOTIDE SEQUENCE [LARGE SCALE GENOMIC DNA]</scope>
    <source>
        <strain evidence="12 13">MAFF 305830</strain>
    </source>
</reference>
<comment type="subcellular location">
    <subcellularLocation>
        <location evidence="1">Membrane</location>
        <topology evidence="1">Multi-pass membrane protein</topology>
    </subcellularLocation>
</comment>
<sequence>MEGGLSYMYPVFPIVCSFAILGTIIPIPKHWKAGNIATVSLGLWILGCNIIFLVGTVVWHGNINNPYPIWGDIVNVYLAMFPTALASCTLCIQYRLWTIARIRTVFITKKDKKRQKYLTWFLCLGLPILVAILHYVVQGHRYNIWEDLGPVIATFNVTLAFPLFFVWDPLLCIISAVYGVLTIRLFLARRKEFDDIFASGSTNINKDKYLRLLCLAAVSVILHLPLSLWVMLANAIAHLVDPWISWEDTHSDFNRVVYFTRFLISQTPAIVTQMSVAWWAVVLCGFNYFFLFGLGEEALRQYRGFIGIILKPFGIQYPKKRKRNAIQRTWLDVILGRPGKSANHSSSAPTSSMPQFTSKHNTSHPSSREKPGAGSLNQARAQMTTTNGGNDISLDLDNVDFLDPVEARKLARISTHTHPGQAMRYPHAARGRTLASPHSYIDSSIHQTSGEGREESTDIADEKAGIEGSDAVGARIEPSSPDEVRDEDEDIDLEAQVLSQSAIQQERRRAILEKTPEMTEEMTF</sequence>
<keyword evidence="5 11" id="KW-1133">Transmembrane helix</keyword>
<feature type="transmembrane region" description="Helical" evidence="11">
    <location>
        <begin position="276"/>
        <end position="294"/>
    </location>
</feature>
<feature type="transmembrane region" description="Helical" evidence="11">
    <location>
        <begin position="6"/>
        <end position="27"/>
    </location>
</feature>
<feature type="region of interest" description="Disordered" evidence="10">
    <location>
        <begin position="341"/>
        <end position="376"/>
    </location>
</feature>
<dbReference type="GO" id="GO:0005886">
    <property type="term" value="C:plasma membrane"/>
    <property type="evidence" value="ECO:0007669"/>
    <property type="project" value="TreeGrafter"/>
</dbReference>
<dbReference type="CDD" id="cd14966">
    <property type="entry name" value="7tmD_STE3"/>
    <property type="match status" value="1"/>
</dbReference>
<evidence type="ECO:0000256" key="7">
    <source>
        <dbReference type="ARBA" id="ARBA00023136"/>
    </source>
</evidence>
<keyword evidence="13" id="KW-1185">Reference proteome</keyword>
<dbReference type="PRINTS" id="PR00899">
    <property type="entry name" value="GPCRSTE3"/>
</dbReference>
<evidence type="ECO:0000256" key="5">
    <source>
        <dbReference type="ARBA" id="ARBA00022989"/>
    </source>
</evidence>
<evidence type="ECO:0000313" key="13">
    <source>
        <dbReference type="Proteomes" id="UP000054097"/>
    </source>
</evidence>
<proteinExistence type="inferred from homology"/>
<feature type="compositionally biased region" description="Polar residues" evidence="10">
    <location>
        <begin position="353"/>
        <end position="365"/>
    </location>
</feature>
<feature type="transmembrane region" description="Helical" evidence="11">
    <location>
        <begin position="39"/>
        <end position="61"/>
    </location>
</feature>
<evidence type="ECO:0000313" key="12">
    <source>
        <dbReference type="EMBL" id="KIM27263.1"/>
    </source>
</evidence>
<feature type="region of interest" description="Disordered" evidence="10">
    <location>
        <begin position="466"/>
        <end position="489"/>
    </location>
</feature>
<feature type="transmembrane region" description="Helical" evidence="11">
    <location>
        <begin position="212"/>
        <end position="237"/>
    </location>
</feature>
<feature type="transmembrane region" description="Helical" evidence="11">
    <location>
        <begin position="157"/>
        <end position="181"/>
    </location>
</feature>
<dbReference type="PANTHER" id="PTHR28097">
    <property type="entry name" value="PHEROMONE A FACTOR RECEPTOR"/>
    <property type="match status" value="1"/>
</dbReference>
<comment type="similarity">
    <text evidence="2">Belongs to the G-protein coupled receptor 4 family.</text>
</comment>
<dbReference type="InterPro" id="IPR001499">
    <property type="entry name" value="GPCR_STE3"/>
</dbReference>
<dbReference type="GO" id="GO:0004933">
    <property type="term" value="F:mating-type a-factor pheromone receptor activity"/>
    <property type="evidence" value="ECO:0007669"/>
    <property type="project" value="InterPro"/>
</dbReference>
<protein>
    <recommendedName>
        <fullName evidence="14">STE3-domain-containing protein</fullName>
    </recommendedName>
</protein>
<name>A0A0C2WLR6_SERVB</name>
<dbReference type="HOGENOM" id="CLU_027592_2_0_1"/>
<dbReference type="PANTHER" id="PTHR28097:SF1">
    <property type="entry name" value="PHEROMONE A FACTOR RECEPTOR"/>
    <property type="match status" value="1"/>
</dbReference>
<organism evidence="12 13">
    <name type="scientific">Serendipita vermifera MAFF 305830</name>
    <dbReference type="NCBI Taxonomy" id="933852"/>
    <lineage>
        <taxon>Eukaryota</taxon>
        <taxon>Fungi</taxon>
        <taxon>Dikarya</taxon>
        <taxon>Basidiomycota</taxon>
        <taxon>Agaricomycotina</taxon>
        <taxon>Agaricomycetes</taxon>
        <taxon>Sebacinales</taxon>
        <taxon>Serendipitaceae</taxon>
        <taxon>Serendipita</taxon>
    </lineage>
</organism>
<feature type="transmembrane region" description="Helical" evidence="11">
    <location>
        <begin position="73"/>
        <end position="96"/>
    </location>
</feature>
<evidence type="ECO:0000256" key="8">
    <source>
        <dbReference type="ARBA" id="ARBA00023170"/>
    </source>
</evidence>
<dbReference type="GO" id="GO:0000750">
    <property type="term" value="P:pheromone-dependent signal transduction involved in conjugation with cellular fusion"/>
    <property type="evidence" value="ECO:0007669"/>
    <property type="project" value="TreeGrafter"/>
</dbReference>
<keyword evidence="4 11" id="KW-0812">Transmembrane</keyword>
<evidence type="ECO:0000256" key="3">
    <source>
        <dbReference type="ARBA" id="ARBA00022507"/>
    </source>
</evidence>
<keyword evidence="6" id="KW-0297">G-protein coupled receptor</keyword>
<evidence type="ECO:0000256" key="10">
    <source>
        <dbReference type="SAM" id="MobiDB-lite"/>
    </source>
</evidence>
<dbReference type="Pfam" id="PF02076">
    <property type="entry name" value="STE3"/>
    <property type="match status" value="1"/>
</dbReference>
<dbReference type="Proteomes" id="UP000054097">
    <property type="component" value="Unassembled WGS sequence"/>
</dbReference>
<evidence type="ECO:0000256" key="9">
    <source>
        <dbReference type="ARBA" id="ARBA00023224"/>
    </source>
</evidence>
<keyword evidence="8" id="KW-0675">Receptor</keyword>
<feature type="transmembrane region" description="Helical" evidence="11">
    <location>
        <begin position="117"/>
        <end position="137"/>
    </location>
</feature>
<gene>
    <name evidence="12" type="ORF">M408DRAFT_311483</name>
</gene>
<dbReference type="InterPro" id="IPR001546">
    <property type="entry name" value="GPCR_Pheromne_A_rcpt"/>
</dbReference>
<dbReference type="PRINTS" id="PR00900">
    <property type="entry name" value="PHEROMONEAR"/>
</dbReference>
<keyword evidence="3" id="KW-0589">Pheromone response</keyword>
<evidence type="ECO:0000256" key="6">
    <source>
        <dbReference type="ARBA" id="ARBA00023040"/>
    </source>
</evidence>
<dbReference type="EMBL" id="KN824300">
    <property type="protein sequence ID" value="KIM27263.1"/>
    <property type="molecule type" value="Genomic_DNA"/>
</dbReference>
<reference evidence="13" key="2">
    <citation type="submission" date="2015-01" db="EMBL/GenBank/DDBJ databases">
        <title>Evolutionary Origins and Diversification of the Mycorrhizal Mutualists.</title>
        <authorList>
            <consortium name="DOE Joint Genome Institute"/>
            <consortium name="Mycorrhizal Genomics Consortium"/>
            <person name="Kohler A."/>
            <person name="Kuo A."/>
            <person name="Nagy L.G."/>
            <person name="Floudas D."/>
            <person name="Copeland A."/>
            <person name="Barry K.W."/>
            <person name="Cichocki N."/>
            <person name="Veneault-Fourrey C."/>
            <person name="LaButti K."/>
            <person name="Lindquist E.A."/>
            <person name="Lipzen A."/>
            <person name="Lundell T."/>
            <person name="Morin E."/>
            <person name="Murat C."/>
            <person name="Riley R."/>
            <person name="Ohm R."/>
            <person name="Sun H."/>
            <person name="Tunlid A."/>
            <person name="Henrissat B."/>
            <person name="Grigoriev I.V."/>
            <person name="Hibbett D.S."/>
            <person name="Martin F."/>
        </authorList>
    </citation>
    <scope>NUCLEOTIDE SEQUENCE [LARGE SCALE GENOMIC DNA]</scope>
    <source>
        <strain evidence="13">MAFF 305830</strain>
    </source>
</reference>
<evidence type="ECO:0008006" key="14">
    <source>
        <dbReference type="Google" id="ProtNLM"/>
    </source>
</evidence>
<feature type="compositionally biased region" description="Low complexity" evidence="10">
    <location>
        <begin position="341"/>
        <end position="352"/>
    </location>
</feature>
<evidence type="ECO:0000256" key="2">
    <source>
        <dbReference type="ARBA" id="ARBA00011085"/>
    </source>
</evidence>
<accession>A0A0C2WLR6</accession>
<evidence type="ECO:0000256" key="11">
    <source>
        <dbReference type="SAM" id="Phobius"/>
    </source>
</evidence>